<dbReference type="STRING" id="1121449.SAMN02745704_00938"/>
<reference evidence="2 3" key="1">
    <citation type="submission" date="2017-02" db="EMBL/GenBank/DDBJ databases">
        <authorList>
            <person name="Peterson S.W."/>
        </authorList>
    </citation>
    <scope>NUCLEOTIDE SEQUENCE [LARGE SCALE GENOMIC DNA]</scope>
    <source>
        <strain evidence="2 3">DSM 16080</strain>
    </source>
</reference>
<dbReference type="RefSeq" id="WP_078716524.1">
    <property type="nucleotide sequence ID" value="NZ_FUYC01000003.1"/>
</dbReference>
<dbReference type="GO" id="GO:0046052">
    <property type="term" value="P:UTP catabolic process"/>
    <property type="evidence" value="ECO:0007669"/>
    <property type="project" value="TreeGrafter"/>
</dbReference>
<dbReference type="InterPro" id="IPR011551">
    <property type="entry name" value="NTP_PyrPHydrolase_MazG"/>
</dbReference>
<accession>A0A1T4WIE8</accession>
<dbReference type="InterPro" id="IPR048015">
    <property type="entry name" value="NTP-PPase_MazG-like_N"/>
</dbReference>
<dbReference type="Pfam" id="PF03819">
    <property type="entry name" value="MazG"/>
    <property type="match status" value="1"/>
</dbReference>
<dbReference type="GO" id="GO:0046061">
    <property type="term" value="P:dATP catabolic process"/>
    <property type="evidence" value="ECO:0007669"/>
    <property type="project" value="TreeGrafter"/>
</dbReference>
<proteinExistence type="predicted"/>
<name>A0A1T4WIE8_9BACT</name>
<dbReference type="CDD" id="cd11529">
    <property type="entry name" value="NTP-PPase_MazG_Cterm"/>
    <property type="match status" value="1"/>
</dbReference>
<keyword evidence="3" id="KW-1185">Reference proteome</keyword>
<dbReference type="GO" id="GO:0046081">
    <property type="term" value="P:dUTP catabolic process"/>
    <property type="evidence" value="ECO:0007669"/>
    <property type="project" value="TreeGrafter"/>
</dbReference>
<evidence type="ECO:0000313" key="2">
    <source>
        <dbReference type="EMBL" id="SKA77090.1"/>
    </source>
</evidence>
<dbReference type="InterPro" id="IPR048011">
    <property type="entry name" value="NTP-PPase_MazG-like_C"/>
</dbReference>
<evidence type="ECO:0000313" key="3">
    <source>
        <dbReference type="Proteomes" id="UP000190027"/>
    </source>
</evidence>
<dbReference type="InterPro" id="IPR004518">
    <property type="entry name" value="MazG-like_dom"/>
</dbReference>
<dbReference type="GO" id="GO:0046076">
    <property type="term" value="P:dTTP catabolic process"/>
    <property type="evidence" value="ECO:0007669"/>
    <property type="project" value="TreeGrafter"/>
</dbReference>
<gene>
    <name evidence="2" type="ORF">SAMN02745704_00938</name>
</gene>
<dbReference type="NCBIfam" id="TIGR00444">
    <property type="entry name" value="mazG"/>
    <property type="match status" value="1"/>
</dbReference>
<protein>
    <submittedName>
        <fullName evidence="2">ATP diphosphatase</fullName>
    </submittedName>
</protein>
<dbReference type="OrthoDB" id="9808939at2"/>
<dbReference type="GO" id="GO:0006203">
    <property type="term" value="P:dGTP catabolic process"/>
    <property type="evidence" value="ECO:0007669"/>
    <property type="project" value="TreeGrafter"/>
</dbReference>
<evidence type="ECO:0000259" key="1">
    <source>
        <dbReference type="Pfam" id="PF03819"/>
    </source>
</evidence>
<feature type="domain" description="NTP pyrophosphohydrolase MazG-like" evidence="1">
    <location>
        <begin position="29"/>
        <end position="102"/>
    </location>
</feature>
<dbReference type="NCBIfam" id="NF007113">
    <property type="entry name" value="PRK09562.1"/>
    <property type="match status" value="1"/>
</dbReference>
<dbReference type="Proteomes" id="UP000190027">
    <property type="component" value="Unassembled WGS sequence"/>
</dbReference>
<organism evidence="2 3">
    <name type="scientific">Paucidesulfovibrio gracilis DSM 16080</name>
    <dbReference type="NCBI Taxonomy" id="1121449"/>
    <lineage>
        <taxon>Bacteria</taxon>
        <taxon>Pseudomonadati</taxon>
        <taxon>Thermodesulfobacteriota</taxon>
        <taxon>Desulfovibrionia</taxon>
        <taxon>Desulfovibrionales</taxon>
        <taxon>Desulfovibrionaceae</taxon>
        <taxon>Paucidesulfovibrio</taxon>
    </lineage>
</organism>
<dbReference type="Gene3D" id="1.10.287.1080">
    <property type="entry name" value="MazG-like"/>
    <property type="match status" value="2"/>
</dbReference>
<sequence>MSNNDSFQRLREIVTILTGPEGCPWDKKQTPLSLCDYVVEEAFELVDAIRSDNAEEAREELGDVLFLLLFIAHLYESQGDFQLHEALDTARAKMVRRHPHVFSDTTFTDQAELMRTWEQIKRHEKESDQGELPGVFDSLPSGLPPLLKAYRIHSKAARAGFTWEDDTQLEEQLDQEWDEWTKADQSGTEQQRQEEFGDYLFTLVELGRRRSIKANAALDFANRKFLSRFAKMEAYARAQGQEFSDLDSQKMEMLWSRAKQEEKE</sequence>
<dbReference type="CDD" id="cd11528">
    <property type="entry name" value="NTP-PPase_MazG_Nterm"/>
    <property type="match status" value="1"/>
</dbReference>
<dbReference type="EMBL" id="FUYC01000003">
    <property type="protein sequence ID" value="SKA77090.1"/>
    <property type="molecule type" value="Genomic_DNA"/>
</dbReference>
<dbReference type="PANTHER" id="PTHR30522">
    <property type="entry name" value="NUCLEOSIDE TRIPHOSPHATE PYROPHOSPHOHYDROLASE"/>
    <property type="match status" value="1"/>
</dbReference>
<dbReference type="AlphaFoldDB" id="A0A1T4WIE8"/>
<dbReference type="GO" id="GO:0047429">
    <property type="term" value="F:nucleoside triphosphate diphosphatase activity"/>
    <property type="evidence" value="ECO:0007669"/>
    <property type="project" value="InterPro"/>
</dbReference>
<dbReference type="GO" id="GO:0046047">
    <property type="term" value="P:TTP catabolic process"/>
    <property type="evidence" value="ECO:0007669"/>
    <property type="project" value="TreeGrafter"/>
</dbReference>
<dbReference type="SUPFAM" id="SSF101386">
    <property type="entry name" value="all-alpha NTP pyrophosphatases"/>
    <property type="match status" value="2"/>
</dbReference>
<dbReference type="PANTHER" id="PTHR30522:SF0">
    <property type="entry name" value="NUCLEOSIDE TRIPHOSPHATE PYROPHOSPHOHYDROLASE"/>
    <property type="match status" value="1"/>
</dbReference>